<dbReference type="AlphaFoldDB" id="A0A7U2ENW8"/>
<evidence type="ECO:0000256" key="1">
    <source>
        <dbReference type="SAM" id="MobiDB-lite"/>
    </source>
</evidence>
<feature type="compositionally biased region" description="Basic and acidic residues" evidence="1">
    <location>
        <begin position="67"/>
        <end position="81"/>
    </location>
</feature>
<sequence length="117" mass="13514">MNWRSRYLLPVKLDPHREEEEDPATAVVVNKNHVKELERKDSTIGQEYMERVVLDLDEDDGASTLVGHEHENGMYGEKEVEMEVDDSEDEDEGRDGGDCGVKRKRTIRVIIRSRAFL</sequence>
<organism evidence="2 3">
    <name type="scientific">Phaeosphaeria nodorum (strain SN15 / ATCC MYA-4574 / FGSC 10173)</name>
    <name type="common">Glume blotch fungus</name>
    <name type="synonym">Parastagonospora nodorum</name>
    <dbReference type="NCBI Taxonomy" id="321614"/>
    <lineage>
        <taxon>Eukaryota</taxon>
        <taxon>Fungi</taxon>
        <taxon>Dikarya</taxon>
        <taxon>Ascomycota</taxon>
        <taxon>Pezizomycotina</taxon>
        <taxon>Dothideomycetes</taxon>
        <taxon>Pleosporomycetidae</taxon>
        <taxon>Pleosporales</taxon>
        <taxon>Pleosporineae</taxon>
        <taxon>Phaeosphaeriaceae</taxon>
        <taxon>Parastagonospora</taxon>
    </lineage>
</organism>
<feature type="region of interest" description="Disordered" evidence="1">
    <location>
        <begin position="63"/>
        <end position="100"/>
    </location>
</feature>
<name>A0A7U2ENW8_PHANO</name>
<reference evidence="3" key="1">
    <citation type="journal article" date="2021" name="BMC Genomics">
        <title>Chromosome-level genome assembly and manually-curated proteome of model necrotroph Parastagonospora nodorum Sn15 reveals a genome-wide trove of candidate effector homologs, and redundancy of virulence-related functions within an accessory chromosome.</title>
        <authorList>
            <person name="Bertazzoni S."/>
            <person name="Jones D.A.B."/>
            <person name="Phan H.T."/>
            <person name="Tan K.-C."/>
            <person name="Hane J.K."/>
        </authorList>
    </citation>
    <scope>NUCLEOTIDE SEQUENCE [LARGE SCALE GENOMIC DNA]</scope>
    <source>
        <strain evidence="3">SN15 / ATCC MYA-4574 / FGSC 10173)</strain>
    </source>
</reference>
<feature type="compositionally biased region" description="Acidic residues" evidence="1">
    <location>
        <begin position="82"/>
        <end position="93"/>
    </location>
</feature>
<accession>A0A7U2ENW8</accession>
<dbReference type="VEuPathDB" id="FungiDB:JI435_400350"/>
<evidence type="ECO:0000313" key="3">
    <source>
        <dbReference type="Proteomes" id="UP000663193"/>
    </source>
</evidence>
<keyword evidence="3" id="KW-1185">Reference proteome</keyword>
<gene>
    <name evidence="2" type="ORF">JI435_400350</name>
</gene>
<proteinExistence type="predicted"/>
<dbReference type="Proteomes" id="UP000663193">
    <property type="component" value="Chromosome 1"/>
</dbReference>
<protein>
    <submittedName>
        <fullName evidence="2">Uncharacterized protein</fullName>
    </submittedName>
</protein>
<evidence type="ECO:0000313" key="2">
    <source>
        <dbReference type="EMBL" id="QRC90309.1"/>
    </source>
</evidence>
<dbReference type="EMBL" id="CP069023">
    <property type="protein sequence ID" value="QRC90309.1"/>
    <property type="molecule type" value="Genomic_DNA"/>
</dbReference>